<keyword evidence="1" id="KW-0378">Hydrolase</keyword>
<sequence>MSVDALDSFPHLRVLFEKEIADGVETGVQLSISHAGVHHEIAVGDNGLGSPITPETSVPWTCSSKPLGALAFARAWENGRLDLDDRVAEHLPEYGEGGKEAVRVRDLLSHTTGVPDPLVTLDTDGQDMPDWDQAQALIWMVICAAEVQQRPGSSMSYNPITNWFVLDRLLTTIDGTTPGDSYRSMFSLLGISATLGLVRDGDAALPVAPTAPPEEAVGLEKMVMAAQLPLPGTGVWGSMRDLREVGEALLTGRAADGTEVARRATIEALTATHWPGTARSVLSDTDFAYGLGFMTLPQLLGRSCSFRAYGHAGGNTSSLVVDPDAEVVMAMYWNGRLADVPTVTRRHALVEAVYADLEVSRPPLRVPQAG</sequence>
<dbReference type="Proteomes" id="UP000198765">
    <property type="component" value="Chromosome I"/>
</dbReference>
<evidence type="ECO:0000313" key="4">
    <source>
        <dbReference type="Proteomes" id="UP000198765"/>
    </source>
</evidence>
<dbReference type="InterPro" id="IPR050789">
    <property type="entry name" value="Diverse_Enzym_Activities"/>
</dbReference>
<dbReference type="PANTHER" id="PTHR43283:SF11">
    <property type="entry name" value="BETA-LACTAMASE-RELATED DOMAIN-CONTAINING PROTEIN"/>
    <property type="match status" value="1"/>
</dbReference>
<dbReference type="EMBL" id="LT594324">
    <property type="protein sequence ID" value="SBT41076.1"/>
    <property type="molecule type" value="Genomic_DNA"/>
</dbReference>
<dbReference type="Gene3D" id="3.40.710.10">
    <property type="entry name" value="DD-peptidase/beta-lactamase superfamily"/>
    <property type="match status" value="1"/>
</dbReference>
<dbReference type="PATRIC" id="fig|299146.4.peg.1173"/>
<reference evidence="3 4" key="1">
    <citation type="submission" date="2016-06" db="EMBL/GenBank/DDBJ databases">
        <authorList>
            <person name="Kjaerup R.B."/>
            <person name="Dalgaard T.S."/>
            <person name="Juul-Madsen H.R."/>
        </authorList>
    </citation>
    <scope>NUCLEOTIDE SEQUENCE [LARGE SCALE GENOMIC DNA]</scope>
    <source>
        <strain evidence="3 4">DSM 45248</strain>
    </source>
</reference>
<dbReference type="InterPro" id="IPR001466">
    <property type="entry name" value="Beta-lactam-related"/>
</dbReference>
<dbReference type="InterPro" id="IPR012338">
    <property type="entry name" value="Beta-lactam/transpept-like"/>
</dbReference>
<dbReference type="OrthoDB" id="3325701at2"/>
<organism evidence="3 4">
    <name type="scientific">Micromonospora narathiwatensis</name>
    <dbReference type="NCBI Taxonomy" id="299146"/>
    <lineage>
        <taxon>Bacteria</taxon>
        <taxon>Bacillati</taxon>
        <taxon>Actinomycetota</taxon>
        <taxon>Actinomycetes</taxon>
        <taxon>Micromonosporales</taxon>
        <taxon>Micromonosporaceae</taxon>
        <taxon>Micromonospora</taxon>
    </lineage>
</organism>
<name>A0A1A8ZB28_9ACTN</name>
<evidence type="ECO:0000259" key="2">
    <source>
        <dbReference type="Pfam" id="PF00144"/>
    </source>
</evidence>
<dbReference type="AlphaFoldDB" id="A0A1A8ZB28"/>
<dbReference type="Pfam" id="PF00144">
    <property type="entry name" value="Beta-lactamase"/>
    <property type="match status" value="1"/>
</dbReference>
<dbReference type="RefSeq" id="WP_157739863.1">
    <property type="nucleotide sequence ID" value="NZ_LT594324.1"/>
</dbReference>
<gene>
    <name evidence="3" type="ORF">GA0070621_1134</name>
</gene>
<feature type="domain" description="Beta-lactamase-related" evidence="2">
    <location>
        <begin position="19"/>
        <end position="349"/>
    </location>
</feature>
<dbReference type="SUPFAM" id="SSF56601">
    <property type="entry name" value="beta-lactamase/transpeptidase-like"/>
    <property type="match status" value="1"/>
</dbReference>
<evidence type="ECO:0000313" key="3">
    <source>
        <dbReference type="EMBL" id="SBT41076.1"/>
    </source>
</evidence>
<dbReference type="PANTHER" id="PTHR43283">
    <property type="entry name" value="BETA-LACTAMASE-RELATED"/>
    <property type="match status" value="1"/>
</dbReference>
<accession>A0A1A8ZB28</accession>
<dbReference type="GO" id="GO:0016787">
    <property type="term" value="F:hydrolase activity"/>
    <property type="evidence" value="ECO:0007669"/>
    <property type="project" value="UniProtKB-KW"/>
</dbReference>
<proteinExistence type="predicted"/>
<evidence type="ECO:0000256" key="1">
    <source>
        <dbReference type="ARBA" id="ARBA00022801"/>
    </source>
</evidence>
<keyword evidence="4" id="KW-1185">Reference proteome</keyword>
<protein>
    <submittedName>
        <fullName evidence="3">CubicO group peptidase, beta-lactamase class C family</fullName>
    </submittedName>
</protein>